<protein>
    <submittedName>
        <fullName evidence="1">Chitin synthase</fullName>
    </submittedName>
</protein>
<reference evidence="1 2" key="1">
    <citation type="journal article" date="2020" name="Phytopathology">
        <title>Genome Sequence Resources of Colletotrichum truncatum, C. plurivorum, C. musicola, and C. sojae: Four Species Pathogenic to Soybean (Glycine max).</title>
        <authorList>
            <person name="Rogerio F."/>
            <person name="Boufleur T.R."/>
            <person name="Ciampi-Guillardi M."/>
            <person name="Sukno S.A."/>
            <person name="Thon M.R."/>
            <person name="Massola Junior N.S."/>
            <person name="Baroncelli R."/>
        </authorList>
    </citation>
    <scope>NUCLEOTIDE SEQUENCE [LARGE SCALE GENOMIC DNA]</scope>
    <source>
        <strain evidence="1 2">CMES1059</strain>
    </source>
</reference>
<name>A0ACC3ZDE7_COLTU</name>
<dbReference type="EMBL" id="VUJX02000001">
    <property type="protein sequence ID" value="KAL0942164.1"/>
    <property type="molecule type" value="Genomic_DNA"/>
</dbReference>
<sequence>MEFIVQAKWVKSTSELRSCLGPKLDTCAKCQGHSKNKSSCGNPISQASRSQITSVLFDMVQSGSISCAAQHLEHLASLVLCKRYHQNQIAEKATEWRIRLRSFLGLNDILVKQENGHNEGSPTASLHKPKIKSEPTTDFATVVKEEDDGATVKLETITSSKESGLRVGEQIKAESKSAIHSFTPFHQTRPMSTINKEVIKKLQAPFMKSEMEDHTKREGYIYGYKMPEGHKLPDESSCRMIKIGFTDNLEKRMQEWQKRCQYEPQVVFSYKVFHHVKMERIIHLHLGNERRKETKCPGCEKNHIEFFDVDTPRAEAVVMMWAVWARLRPFDEEGRLSQCWAQKLNEMNTEDPDCWENFILNKVV</sequence>
<gene>
    <name evidence="1" type="ORF">CTRU02_200050</name>
</gene>
<evidence type="ECO:0000313" key="1">
    <source>
        <dbReference type="EMBL" id="KAL0942164.1"/>
    </source>
</evidence>
<dbReference type="Proteomes" id="UP000805649">
    <property type="component" value="Unassembled WGS sequence"/>
</dbReference>
<evidence type="ECO:0000313" key="2">
    <source>
        <dbReference type="Proteomes" id="UP000805649"/>
    </source>
</evidence>
<accession>A0ACC3ZDE7</accession>
<comment type="caution">
    <text evidence="1">The sequence shown here is derived from an EMBL/GenBank/DDBJ whole genome shotgun (WGS) entry which is preliminary data.</text>
</comment>
<proteinExistence type="predicted"/>
<keyword evidence="2" id="KW-1185">Reference proteome</keyword>
<organism evidence="1 2">
    <name type="scientific">Colletotrichum truncatum</name>
    <name type="common">Anthracnose fungus</name>
    <name type="synonym">Colletotrichum capsici</name>
    <dbReference type="NCBI Taxonomy" id="5467"/>
    <lineage>
        <taxon>Eukaryota</taxon>
        <taxon>Fungi</taxon>
        <taxon>Dikarya</taxon>
        <taxon>Ascomycota</taxon>
        <taxon>Pezizomycotina</taxon>
        <taxon>Sordariomycetes</taxon>
        <taxon>Hypocreomycetidae</taxon>
        <taxon>Glomerellales</taxon>
        <taxon>Glomerellaceae</taxon>
        <taxon>Colletotrichum</taxon>
        <taxon>Colletotrichum truncatum species complex</taxon>
    </lineage>
</organism>